<reference evidence="1 2" key="1">
    <citation type="submission" date="2020-01" db="EMBL/GenBank/DDBJ databases">
        <title>Draft genome sequence of Aspergillus udagawae IFM 46972.</title>
        <authorList>
            <person name="Takahashi H."/>
            <person name="Yaguchi T."/>
        </authorList>
    </citation>
    <scope>NUCLEOTIDE SEQUENCE [LARGE SCALE GENOMIC DNA]</scope>
    <source>
        <strain evidence="1 2">IFM 46972</strain>
    </source>
</reference>
<dbReference type="AlphaFoldDB" id="A0A8H3P554"/>
<gene>
    <name evidence="1" type="ORF">IFM46972_08065</name>
</gene>
<sequence>MLTLTHIILRTITKIDPARSPPSIPEDWAKAGNLAAQLEIAGYCDVEVHEVPVDIPFRSYASFVDVMMTRVTQMMTASQVLDEGQKTLLKGLMMEEMRGLCPTEPGVLKAVSLVAIGVK</sequence>
<evidence type="ECO:0000313" key="2">
    <source>
        <dbReference type="Proteomes" id="UP000465221"/>
    </source>
</evidence>
<proteinExistence type="predicted"/>
<dbReference type="EMBL" id="BLKC01000066">
    <property type="protein sequence ID" value="GFF46536.1"/>
    <property type="molecule type" value="Genomic_DNA"/>
</dbReference>
<dbReference type="Proteomes" id="UP000465221">
    <property type="component" value="Unassembled WGS sequence"/>
</dbReference>
<evidence type="ECO:0000313" key="1">
    <source>
        <dbReference type="EMBL" id="GFF46536.1"/>
    </source>
</evidence>
<protein>
    <submittedName>
        <fullName evidence="1">Uncharacterized protein</fullName>
    </submittedName>
</protein>
<name>A0A8H3P554_9EURO</name>
<accession>A0A8H3P554</accession>
<comment type="caution">
    <text evidence="1">The sequence shown here is derived from an EMBL/GenBank/DDBJ whole genome shotgun (WGS) entry which is preliminary data.</text>
</comment>
<organism evidence="1 2">
    <name type="scientific">Aspergillus udagawae</name>
    <dbReference type="NCBI Taxonomy" id="91492"/>
    <lineage>
        <taxon>Eukaryota</taxon>
        <taxon>Fungi</taxon>
        <taxon>Dikarya</taxon>
        <taxon>Ascomycota</taxon>
        <taxon>Pezizomycotina</taxon>
        <taxon>Eurotiomycetes</taxon>
        <taxon>Eurotiomycetidae</taxon>
        <taxon>Eurotiales</taxon>
        <taxon>Aspergillaceae</taxon>
        <taxon>Aspergillus</taxon>
        <taxon>Aspergillus subgen. Fumigati</taxon>
    </lineage>
</organism>